<feature type="compositionally biased region" description="Basic and acidic residues" evidence="1">
    <location>
        <begin position="112"/>
        <end position="122"/>
    </location>
</feature>
<dbReference type="Pfam" id="PF21537">
    <property type="entry name" value="DUF1980_C"/>
    <property type="match status" value="1"/>
</dbReference>
<feature type="domain" description="DUF1980" evidence="3">
    <location>
        <begin position="200"/>
        <end position="295"/>
    </location>
</feature>
<gene>
    <name evidence="4" type="ORF">GCM10022240_04900</name>
</gene>
<organism evidence="4 5">
    <name type="scientific">Microbacterium kribbense</name>
    <dbReference type="NCBI Taxonomy" id="433645"/>
    <lineage>
        <taxon>Bacteria</taxon>
        <taxon>Bacillati</taxon>
        <taxon>Actinomycetota</taxon>
        <taxon>Actinomycetes</taxon>
        <taxon>Micrococcales</taxon>
        <taxon>Microbacteriaceae</taxon>
        <taxon>Microbacterium</taxon>
    </lineage>
</organism>
<evidence type="ECO:0000313" key="5">
    <source>
        <dbReference type="Proteomes" id="UP001500540"/>
    </source>
</evidence>
<keyword evidence="2" id="KW-0812">Transmembrane</keyword>
<feature type="transmembrane region" description="Helical" evidence="2">
    <location>
        <begin position="20"/>
        <end position="45"/>
    </location>
</feature>
<proteinExistence type="predicted"/>
<keyword evidence="5" id="KW-1185">Reference proteome</keyword>
<evidence type="ECO:0000259" key="3">
    <source>
        <dbReference type="Pfam" id="PF21537"/>
    </source>
</evidence>
<keyword evidence="2" id="KW-1133">Transmembrane helix</keyword>
<sequence>MPDPHSHAMTRRDAAWNRWVGVGLAACLAVTTLGLALTGRLALYVNPSSNWFVITMALLLLAGAVLSFLLPLGAEAEHGHDHGHAGSASARAPHGAAHGSGAGHATGSGNAHTHDLGHDPARHPRPSAGAIFGLAGGVVATGVVAAVLVLPPASLSAQIAQSRDVGAAPLFAGADVLALATHGDTTKFGVGDWASVFATATNPAAFEGDPVTLTGFVTPGSRGFELTRLVITHCVIDAQTASVPVEASGTASQTAPKTGAWVTVTGTVRSAADGTLEIAATGLKRIPEPKDPYEY</sequence>
<dbReference type="InterPro" id="IPR048447">
    <property type="entry name" value="DUF1980_C"/>
</dbReference>
<name>A0ABP7G4E8_9MICO</name>
<dbReference type="EMBL" id="BAABAF010000001">
    <property type="protein sequence ID" value="GAA3754887.1"/>
    <property type="molecule type" value="Genomic_DNA"/>
</dbReference>
<evidence type="ECO:0000313" key="4">
    <source>
        <dbReference type="EMBL" id="GAA3754887.1"/>
    </source>
</evidence>
<reference evidence="5" key="1">
    <citation type="journal article" date="2019" name="Int. J. Syst. Evol. Microbiol.">
        <title>The Global Catalogue of Microorganisms (GCM) 10K type strain sequencing project: providing services to taxonomists for standard genome sequencing and annotation.</title>
        <authorList>
            <consortium name="The Broad Institute Genomics Platform"/>
            <consortium name="The Broad Institute Genome Sequencing Center for Infectious Disease"/>
            <person name="Wu L."/>
            <person name="Ma J."/>
        </authorList>
    </citation>
    <scope>NUCLEOTIDE SEQUENCE [LARGE SCALE GENOMIC DNA]</scope>
    <source>
        <strain evidence="5">JCM 16950</strain>
    </source>
</reference>
<accession>A0ABP7G4E8</accession>
<feature type="transmembrane region" description="Helical" evidence="2">
    <location>
        <begin position="51"/>
        <end position="72"/>
    </location>
</feature>
<evidence type="ECO:0000256" key="1">
    <source>
        <dbReference type="SAM" id="MobiDB-lite"/>
    </source>
</evidence>
<feature type="transmembrane region" description="Helical" evidence="2">
    <location>
        <begin position="130"/>
        <end position="150"/>
    </location>
</feature>
<comment type="caution">
    <text evidence="4">The sequence shown here is derived from an EMBL/GenBank/DDBJ whole genome shotgun (WGS) entry which is preliminary data.</text>
</comment>
<evidence type="ECO:0000256" key="2">
    <source>
        <dbReference type="SAM" id="Phobius"/>
    </source>
</evidence>
<dbReference type="Proteomes" id="UP001500540">
    <property type="component" value="Unassembled WGS sequence"/>
</dbReference>
<feature type="compositionally biased region" description="Low complexity" evidence="1">
    <location>
        <begin position="85"/>
        <end position="97"/>
    </location>
</feature>
<keyword evidence="2" id="KW-0472">Membrane</keyword>
<feature type="region of interest" description="Disordered" evidence="1">
    <location>
        <begin position="79"/>
        <end position="122"/>
    </location>
</feature>
<protein>
    <recommendedName>
        <fullName evidence="3">DUF1980 domain-containing protein</fullName>
    </recommendedName>
</protein>